<dbReference type="Proteomes" id="UP001139333">
    <property type="component" value="Unassembled WGS sequence"/>
</dbReference>
<evidence type="ECO:0000313" key="1">
    <source>
        <dbReference type="EMBL" id="MCL1142941.1"/>
    </source>
</evidence>
<gene>
    <name evidence="1" type="ORF">L2672_09575</name>
</gene>
<proteinExistence type="predicted"/>
<protein>
    <recommendedName>
        <fullName evidence="3">Excisionase</fullName>
    </recommendedName>
</protein>
<accession>A0A9X1ZV84</accession>
<reference evidence="1" key="1">
    <citation type="submission" date="2022-01" db="EMBL/GenBank/DDBJ databases">
        <title>Whole genome-based taxonomy of the Shewanellaceae.</title>
        <authorList>
            <person name="Martin-Rodriguez A.J."/>
        </authorList>
    </citation>
    <scope>NUCLEOTIDE SEQUENCE</scope>
    <source>
        <strain evidence="1">DSM 16422</strain>
    </source>
</reference>
<name>A0A9X1ZV84_9GAMM</name>
<evidence type="ECO:0008006" key="3">
    <source>
        <dbReference type="Google" id="ProtNLM"/>
    </source>
</evidence>
<dbReference type="EMBL" id="JAKIKP010000006">
    <property type="protein sequence ID" value="MCL1142941.1"/>
    <property type="molecule type" value="Genomic_DNA"/>
</dbReference>
<keyword evidence="2" id="KW-1185">Reference proteome</keyword>
<evidence type="ECO:0000313" key="2">
    <source>
        <dbReference type="Proteomes" id="UP001139333"/>
    </source>
</evidence>
<comment type="caution">
    <text evidence="1">The sequence shown here is derived from an EMBL/GenBank/DDBJ whole genome shotgun (WGS) entry which is preliminary data.</text>
</comment>
<sequence>MEWITIQRAAALTGYSVNALRHKINRGQLIEEEHWRKARDGRILFHVANFNNWLKQ</sequence>
<organism evidence="1 2">
    <name type="scientific">Shewanella gaetbuli</name>
    <dbReference type="NCBI Taxonomy" id="220752"/>
    <lineage>
        <taxon>Bacteria</taxon>
        <taxon>Pseudomonadati</taxon>
        <taxon>Pseudomonadota</taxon>
        <taxon>Gammaproteobacteria</taxon>
        <taxon>Alteromonadales</taxon>
        <taxon>Shewanellaceae</taxon>
        <taxon>Shewanella</taxon>
    </lineage>
</organism>
<dbReference type="AlphaFoldDB" id="A0A9X1ZV84"/>
<dbReference type="RefSeq" id="WP_248995627.1">
    <property type="nucleotide sequence ID" value="NZ_JAKIKP010000006.1"/>
</dbReference>